<reference evidence="2 3" key="1">
    <citation type="submission" date="2019-02" db="EMBL/GenBank/DDBJ databases">
        <title>Genome sequencing of the rare red list fungi Antrodiella citrinella (Flaviporus citrinellus).</title>
        <authorList>
            <person name="Buettner E."/>
            <person name="Kellner H."/>
        </authorList>
    </citation>
    <scope>NUCLEOTIDE SEQUENCE [LARGE SCALE GENOMIC DNA]</scope>
    <source>
        <strain evidence="2 3">DSM 108506</strain>
    </source>
</reference>
<evidence type="ECO:0000313" key="2">
    <source>
        <dbReference type="EMBL" id="THH33908.1"/>
    </source>
</evidence>
<feature type="compositionally biased region" description="Acidic residues" evidence="1">
    <location>
        <begin position="21"/>
        <end position="31"/>
    </location>
</feature>
<keyword evidence="3" id="KW-1185">Reference proteome</keyword>
<comment type="caution">
    <text evidence="2">The sequence shown here is derived from an EMBL/GenBank/DDBJ whole genome shotgun (WGS) entry which is preliminary data.</text>
</comment>
<dbReference type="Proteomes" id="UP000308730">
    <property type="component" value="Unassembled WGS sequence"/>
</dbReference>
<evidence type="ECO:0000256" key="1">
    <source>
        <dbReference type="SAM" id="MobiDB-lite"/>
    </source>
</evidence>
<gene>
    <name evidence="2" type="ORF">EUX98_g305</name>
</gene>
<sequence>MRPATAGPIMEGTGSMTPSKEEDEDEDEDDTGFMHMSVQTMPAGPSHSREGSDETVMSNRRPLERHFLPLVHVLEELRGQGIYQPLRSTVALSIVKLDSRVYQNAKVAKWKPYADLAYKAGVVELGGAEGTAWISLLPEWRGLNMDDVQ</sequence>
<feature type="region of interest" description="Disordered" evidence="1">
    <location>
        <begin position="1"/>
        <end position="57"/>
    </location>
</feature>
<dbReference type="AlphaFoldDB" id="A0A4S4N7B8"/>
<protein>
    <submittedName>
        <fullName evidence="2">Uncharacterized protein</fullName>
    </submittedName>
</protein>
<organism evidence="2 3">
    <name type="scientific">Antrodiella citrinella</name>
    <dbReference type="NCBI Taxonomy" id="2447956"/>
    <lineage>
        <taxon>Eukaryota</taxon>
        <taxon>Fungi</taxon>
        <taxon>Dikarya</taxon>
        <taxon>Basidiomycota</taxon>
        <taxon>Agaricomycotina</taxon>
        <taxon>Agaricomycetes</taxon>
        <taxon>Polyporales</taxon>
        <taxon>Steccherinaceae</taxon>
        <taxon>Antrodiella</taxon>
    </lineage>
</organism>
<proteinExistence type="predicted"/>
<dbReference type="OrthoDB" id="549353at2759"/>
<name>A0A4S4N7B8_9APHY</name>
<dbReference type="EMBL" id="SGPM01000002">
    <property type="protein sequence ID" value="THH33908.1"/>
    <property type="molecule type" value="Genomic_DNA"/>
</dbReference>
<evidence type="ECO:0000313" key="3">
    <source>
        <dbReference type="Proteomes" id="UP000308730"/>
    </source>
</evidence>
<accession>A0A4S4N7B8</accession>